<accession>A0ABR1UIZ6</accession>
<dbReference type="GeneID" id="92093806"/>
<proteinExistence type="predicted"/>
<protein>
    <submittedName>
        <fullName evidence="1">Uncharacterized protein</fullName>
    </submittedName>
</protein>
<dbReference type="RefSeq" id="XP_066714332.1">
    <property type="nucleotide sequence ID" value="XM_066860743.1"/>
</dbReference>
<evidence type="ECO:0000313" key="2">
    <source>
        <dbReference type="Proteomes" id="UP001480595"/>
    </source>
</evidence>
<evidence type="ECO:0000313" key="1">
    <source>
        <dbReference type="EMBL" id="KAK8058886.1"/>
    </source>
</evidence>
<organism evidence="1 2">
    <name type="scientific">Apiospora phragmitis</name>
    <dbReference type="NCBI Taxonomy" id="2905665"/>
    <lineage>
        <taxon>Eukaryota</taxon>
        <taxon>Fungi</taxon>
        <taxon>Dikarya</taxon>
        <taxon>Ascomycota</taxon>
        <taxon>Pezizomycotina</taxon>
        <taxon>Sordariomycetes</taxon>
        <taxon>Xylariomycetidae</taxon>
        <taxon>Amphisphaeriales</taxon>
        <taxon>Apiosporaceae</taxon>
        <taxon>Apiospora</taxon>
    </lineage>
</organism>
<dbReference type="Proteomes" id="UP001480595">
    <property type="component" value="Unassembled WGS sequence"/>
</dbReference>
<comment type="caution">
    <text evidence="1">The sequence shown here is derived from an EMBL/GenBank/DDBJ whole genome shotgun (WGS) entry which is preliminary data.</text>
</comment>
<sequence>MLGPNFKEGQELRTKGQVTISFHDDDHYAMEMILCALHHQSNATTAIGRELLLPMALLSDKYDCSRALAPWVPHWCQVWTASIGVSEAAYTLLAAYLFRAPTFYEISRKVVVYPTSDFESCWEDLGGLSLLPEHIICNHPFPLGFSLLTNSSCVVGCGFRDIHAAS</sequence>
<reference evidence="1 2" key="1">
    <citation type="submission" date="2023-01" db="EMBL/GenBank/DDBJ databases">
        <title>Analysis of 21 Apiospora genomes using comparative genomics revels a genus with tremendous synthesis potential of carbohydrate active enzymes and secondary metabolites.</title>
        <authorList>
            <person name="Sorensen T."/>
        </authorList>
    </citation>
    <scope>NUCLEOTIDE SEQUENCE [LARGE SCALE GENOMIC DNA]</scope>
    <source>
        <strain evidence="1 2">CBS 135458</strain>
    </source>
</reference>
<name>A0ABR1UIZ6_9PEZI</name>
<dbReference type="EMBL" id="JAQQWL010000009">
    <property type="protein sequence ID" value="KAK8058886.1"/>
    <property type="molecule type" value="Genomic_DNA"/>
</dbReference>
<keyword evidence="2" id="KW-1185">Reference proteome</keyword>
<gene>
    <name evidence="1" type="ORF">PG994_009334</name>
</gene>